<dbReference type="Gene3D" id="3.30.470.30">
    <property type="entry name" value="DNA ligase/mRNA capping enzyme"/>
    <property type="match status" value="1"/>
</dbReference>
<dbReference type="GO" id="GO:0006303">
    <property type="term" value="P:double-strand break repair via nonhomologous end joining"/>
    <property type="evidence" value="ECO:0007669"/>
    <property type="project" value="TreeGrafter"/>
</dbReference>
<dbReference type="OrthoDB" id="7482721at2759"/>
<dbReference type="RefSeq" id="XP_041158457.1">
    <property type="nucleotide sequence ID" value="XM_041303330.1"/>
</dbReference>
<proteinExistence type="inferred from homology"/>
<dbReference type="PANTHER" id="PTHR45997">
    <property type="entry name" value="DNA LIGASE 4"/>
    <property type="match status" value="1"/>
</dbReference>
<evidence type="ECO:0000313" key="8">
    <source>
        <dbReference type="EMBL" id="KAG1791692.1"/>
    </source>
</evidence>
<dbReference type="GO" id="GO:0006310">
    <property type="term" value="P:DNA recombination"/>
    <property type="evidence" value="ECO:0007669"/>
    <property type="project" value="InterPro"/>
</dbReference>
<keyword evidence="2 8" id="KW-0436">Ligase</keyword>
<keyword evidence="5" id="KW-0539">Nucleus</keyword>
<name>A0A9P7AL01_9AGAM</name>
<dbReference type="GO" id="GO:0003677">
    <property type="term" value="F:DNA binding"/>
    <property type="evidence" value="ECO:0007669"/>
    <property type="project" value="InterPro"/>
</dbReference>
<dbReference type="PANTHER" id="PTHR45997:SF2">
    <property type="entry name" value="ATP DEPENDENT DNA LIGASE DOMAIN PROTEIN (AFU_ORTHOLOGUE AFUA_5G02430)"/>
    <property type="match status" value="1"/>
</dbReference>
<evidence type="ECO:0000256" key="1">
    <source>
        <dbReference type="ARBA" id="ARBA00007572"/>
    </source>
</evidence>
<dbReference type="Proteomes" id="UP000719766">
    <property type="component" value="Unassembled WGS sequence"/>
</dbReference>
<dbReference type="Gene3D" id="2.40.50.140">
    <property type="entry name" value="Nucleic acid-binding proteins"/>
    <property type="match status" value="1"/>
</dbReference>
<dbReference type="InterPro" id="IPR016059">
    <property type="entry name" value="DNA_ligase_ATP-dep_CS"/>
</dbReference>
<keyword evidence="3" id="KW-0547">Nucleotide-binding</keyword>
<dbReference type="PROSITE" id="PS00697">
    <property type="entry name" value="DNA_LIGASE_A1"/>
    <property type="match status" value="1"/>
</dbReference>
<dbReference type="InterPro" id="IPR012308">
    <property type="entry name" value="DNA_ligase_ATP-dep_N"/>
</dbReference>
<gene>
    <name evidence="8" type="ORF">HD556DRAFT_1384177</name>
</gene>
<dbReference type="EMBL" id="JABBWE010000041">
    <property type="protein sequence ID" value="KAG1791692.1"/>
    <property type="molecule type" value="Genomic_DNA"/>
</dbReference>
<dbReference type="Pfam" id="PF04675">
    <property type="entry name" value="DNA_ligase_A_N"/>
    <property type="match status" value="1"/>
</dbReference>
<feature type="region of interest" description="Disordered" evidence="6">
    <location>
        <begin position="398"/>
        <end position="420"/>
    </location>
</feature>
<dbReference type="InterPro" id="IPR012310">
    <property type="entry name" value="DNA_ligase_ATP-dep_cent"/>
</dbReference>
<dbReference type="GO" id="GO:0032807">
    <property type="term" value="C:DNA ligase IV complex"/>
    <property type="evidence" value="ECO:0007669"/>
    <property type="project" value="TreeGrafter"/>
</dbReference>
<feature type="domain" description="ATP-dependent DNA ligase family profile" evidence="7">
    <location>
        <begin position="424"/>
        <end position="550"/>
    </location>
</feature>
<dbReference type="SUPFAM" id="SSF56091">
    <property type="entry name" value="DNA ligase/mRNA capping enzyme, catalytic domain"/>
    <property type="match status" value="1"/>
</dbReference>
<reference evidence="8" key="1">
    <citation type="journal article" date="2020" name="New Phytol.">
        <title>Comparative genomics reveals dynamic genome evolution in host specialist ectomycorrhizal fungi.</title>
        <authorList>
            <person name="Lofgren L.A."/>
            <person name="Nguyen N.H."/>
            <person name="Vilgalys R."/>
            <person name="Ruytinx J."/>
            <person name="Liao H.L."/>
            <person name="Branco S."/>
            <person name="Kuo A."/>
            <person name="LaButti K."/>
            <person name="Lipzen A."/>
            <person name="Andreopoulos W."/>
            <person name="Pangilinan J."/>
            <person name="Riley R."/>
            <person name="Hundley H."/>
            <person name="Na H."/>
            <person name="Barry K."/>
            <person name="Grigoriev I.V."/>
            <person name="Stajich J.E."/>
            <person name="Kennedy P.G."/>
        </authorList>
    </citation>
    <scope>NUCLEOTIDE SEQUENCE</scope>
    <source>
        <strain evidence="8">S12</strain>
    </source>
</reference>
<protein>
    <submittedName>
        <fullName evidence="8">DNA ligase/mRNA capping enzyme</fullName>
    </submittedName>
</protein>
<dbReference type="PROSITE" id="PS50160">
    <property type="entry name" value="DNA_LIGASE_A3"/>
    <property type="match status" value="1"/>
</dbReference>
<evidence type="ECO:0000256" key="3">
    <source>
        <dbReference type="ARBA" id="ARBA00022741"/>
    </source>
</evidence>
<organism evidence="8 9">
    <name type="scientific">Suillus plorans</name>
    <dbReference type="NCBI Taxonomy" id="116603"/>
    <lineage>
        <taxon>Eukaryota</taxon>
        <taxon>Fungi</taxon>
        <taxon>Dikarya</taxon>
        <taxon>Basidiomycota</taxon>
        <taxon>Agaricomycotina</taxon>
        <taxon>Agaricomycetes</taxon>
        <taxon>Agaricomycetidae</taxon>
        <taxon>Boletales</taxon>
        <taxon>Suillineae</taxon>
        <taxon>Suillaceae</taxon>
        <taxon>Suillus</taxon>
    </lineage>
</organism>
<keyword evidence="9" id="KW-1185">Reference proteome</keyword>
<evidence type="ECO:0000256" key="4">
    <source>
        <dbReference type="ARBA" id="ARBA00022840"/>
    </source>
</evidence>
<dbReference type="InterPro" id="IPR012340">
    <property type="entry name" value="NA-bd_OB-fold"/>
</dbReference>
<dbReference type="GO" id="GO:0006297">
    <property type="term" value="P:nucleotide-excision repair, DNA gap filling"/>
    <property type="evidence" value="ECO:0007669"/>
    <property type="project" value="TreeGrafter"/>
</dbReference>
<dbReference type="Gene3D" id="1.10.3260.10">
    <property type="entry name" value="DNA ligase, ATP-dependent, N-terminal domain"/>
    <property type="match status" value="1"/>
</dbReference>
<evidence type="ECO:0000256" key="2">
    <source>
        <dbReference type="ARBA" id="ARBA00022598"/>
    </source>
</evidence>
<dbReference type="InterPro" id="IPR036599">
    <property type="entry name" value="DNA_ligase_N_sf"/>
</dbReference>
<accession>A0A9P7AL01</accession>
<dbReference type="GeneID" id="64597094"/>
<dbReference type="GO" id="GO:0003910">
    <property type="term" value="F:DNA ligase (ATP) activity"/>
    <property type="evidence" value="ECO:0007669"/>
    <property type="project" value="InterPro"/>
</dbReference>
<sequence length="767" mass="86784">MMANEQAKQIPFSFFVSLLHQIANVPVHITSSRVNKKTPSCRSPSEILAKWVENLQNNYSPLPRDTTTHVLRLLFPEEDSHRKYDLQEAMLSQLLPDCLDTSTFPPISTARLKQWSKQQNSGCLGQEIFALRSSNAEPFIGPKSLQDINVLLDELASTSAFSDKTLHTVHSLSPPRSKSAILRSLFESLPALDAAYLTQIILKDLRPILYAPPVTSTSRALLNYNTNSKSVLTKEQFMKTWDPSGSMLKMYKKRANITEAALCFEAGGAISHPRPRWGIPVEIPKSAKGRSPMHALNVLEPSDAIWAETKYDGERAQIHVRFGGQSDPQITIFSKSKRDSTLDRIAVHPIIIQALAGYSMGDIILDAEMVAYSDERHRIEEFWHIRGLISRTAEGARAGGYRRSETQHNSHTQDSCPSLHSNSTTASTLHLALVFFDVLQVGAASMLNAPYYMRRSLLESIITPVPGRSMLAERTVIIDGQVQEAEGQKRLRETWAKCITEHEEGLVLKASDSTYGDWKLPWVKLKKDYVPGYGDTIDLVVIAAAWEKDRARELRVSPSTLTTFYIAVLSNSSQINIDPGCKPHFVAYFTASYGLSREQLEEFNFWIRADAVDGPKPSIGELCYTYTMSQTLPRPSVFVRNPILVELCGAGFTKAPQSKYYELRFPRITKPFRPSERSYMECLTLRGLRTIALETVGLEAHNAEKYKDLDEWGRKLWGKVGDKTVEEQRRELKRQRSIACWEEKLETIDRERSRKRRKLEDDLEMSL</sequence>
<feature type="compositionally biased region" description="Polar residues" evidence="6">
    <location>
        <begin position="409"/>
        <end position="420"/>
    </location>
</feature>
<evidence type="ECO:0000313" key="9">
    <source>
        <dbReference type="Proteomes" id="UP000719766"/>
    </source>
</evidence>
<evidence type="ECO:0000256" key="5">
    <source>
        <dbReference type="ARBA" id="ARBA00023242"/>
    </source>
</evidence>
<comment type="caution">
    <text evidence="8">The sequence shown here is derived from an EMBL/GenBank/DDBJ whole genome shotgun (WGS) entry which is preliminary data.</text>
</comment>
<evidence type="ECO:0000256" key="6">
    <source>
        <dbReference type="SAM" id="MobiDB-lite"/>
    </source>
</evidence>
<dbReference type="GO" id="GO:0005524">
    <property type="term" value="F:ATP binding"/>
    <property type="evidence" value="ECO:0007669"/>
    <property type="project" value="UniProtKB-KW"/>
</dbReference>
<evidence type="ECO:0000259" key="7">
    <source>
        <dbReference type="PROSITE" id="PS50160"/>
    </source>
</evidence>
<dbReference type="Pfam" id="PF01068">
    <property type="entry name" value="DNA_ligase_A_M"/>
    <property type="match status" value="1"/>
</dbReference>
<comment type="similarity">
    <text evidence="1">Belongs to the ATP-dependent DNA ligase family.</text>
</comment>
<dbReference type="InterPro" id="IPR029710">
    <property type="entry name" value="LIG4"/>
</dbReference>
<dbReference type="AlphaFoldDB" id="A0A9P7AL01"/>
<keyword evidence="4" id="KW-0067">ATP-binding</keyword>